<dbReference type="InterPro" id="IPR000788">
    <property type="entry name" value="RNR_lg_C"/>
</dbReference>
<dbReference type="OrthoDB" id="9763270at2"/>
<dbReference type="PANTHER" id="PTHR11573">
    <property type="entry name" value="RIBONUCLEOSIDE-DIPHOSPHATE REDUCTASE LARGE CHAIN"/>
    <property type="match status" value="1"/>
</dbReference>
<dbReference type="SUPFAM" id="SSF51998">
    <property type="entry name" value="PFL-like glycyl radical enzymes"/>
    <property type="match status" value="1"/>
</dbReference>
<dbReference type="EC" id="1.17.4.1" evidence="2 10"/>
<comment type="catalytic activity">
    <reaction evidence="8 10">
        <text>a 2'-deoxyribonucleoside 5'-diphosphate + [thioredoxin]-disulfide + H2O = a ribonucleoside 5'-diphosphate + [thioredoxin]-dithiol</text>
        <dbReference type="Rhea" id="RHEA:23252"/>
        <dbReference type="Rhea" id="RHEA-COMP:10698"/>
        <dbReference type="Rhea" id="RHEA-COMP:10700"/>
        <dbReference type="ChEBI" id="CHEBI:15377"/>
        <dbReference type="ChEBI" id="CHEBI:29950"/>
        <dbReference type="ChEBI" id="CHEBI:50058"/>
        <dbReference type="ChEBI" id="CHEBI:57930"/>
        <dbReference type="ChEBI" id="CHEBI:73316"/>
        <dbReference type="EC" id="1.17.4.1"/>
    </reaction>
</comment>
<comment type="caution">
    <text evidence="12">The sequence shown here is derived from an EMBL/GenBank/DDBJ whole genome shotgun (WGS) entry which is preliminary data.</text>
</comment>
<evidence type="ECO:0000256" key="3">
    <source>
        <dbReference type="ARBA" id="ARBA00022533"/>
    </source>
</evidence>
<dbReference type="GO" id="GO:0005524">
    <property type="term" value="F:ATP binding"/>
    <property type="evidence" value="ECO:0007669"/>
    <property type="project" value="UniProtKB-UniRule"/>
</dbReference>
<dbReference type="PRINTS" id="PR01183">
    <property type="entry name" value="RIBORDTASEM1"/>
</dbReference>
<evidence type="ECO:0000256" key="5">
    <source>
        <dbReference type="ARBA" id="ARBA00022840"/>
    </source>
</evidence>
<dbReference type="Proteomes" id="UP000268857">
    <property type="component" value="Unassembled WGS sequence"/>
</dbReference>
<organism evidence="12 13">
    <name type="scientific">Chlorogloeopsis fritschii PCC 6912</name>
    <dbReference type="NCBI Taxonomy" id="211165"/>
    <lineage>
        <taxon>Bacteria</taxon>
        <taxon>Bacillati</taxon>
        <taxon>Cyanobacteriota</taxon>
        <taxon>Cyanophyceae</taxon>
        <taxon>Nostocales</taxon>
        <taxon>Chlorogloeopsidaceae</taxon>
        <taxon>Chlorogloeopsis</taxon>
    </lineage>
</organism>
<dbReference type="SUPFAM" id="SSF48168">
    <property type="entry name" value="R1 subunit of ribonucleotide reductase, N-terminal domain"/>
    <property type="match status" value="1"/>
</dbReference>
<dbReference type="Pfam" id="PF02867">
    <property type="entry name" value="Ribonuc_red_lgC"/>
    <property type="match status" value="1"/>
</dbReference>
<keyword evidence="4 9" id="KW-0547">Nucleotide-binding</keyword>
<dbReference type="RefSeq" id="WP_016879474.1">
    <property type="nucleotide sequence ID" value="NZ_AJLN01000060.1"/>
</dbReference>
<comment type="function">
    <text evidence="10">Provides the precursors necessary for DNA synthesis. Catalyzes the biosynthesis of deoxyribonucleotides from the corresponding ribonucleotides.</text>
</comment>
<name>A0A433N1K9_CHLFR</name>
<sequence length="748" mass="85073">MSVVSERWVINRRGEKVDLDISRIKEVIKWAAEGLDVNQVQLESEIKVRLHCGISTKEIQNNLIEAALRLTSLQNPDWRFVAGRLFLWGMLKDISINRGYGYENKEEGRSKKEEGRNNSHPSSFVTHVQNQVTKGYYDRKILDYSVEDLIEAGSWLDPARDLDYDYAGIYLLQKRYLTTDELPQEAYLVIALLLAQQEGEKCLEWAKKFYDAISLRKISLATPILAYLRRPNANLASCFIVAMEDSLESIFKTVQDVARISKHGGGVGVDATRIRAAGSWVNGVKNASKGVIPWCSVLNATSVAVDQGGKRAGAVTVALNSWHLDIEAFLEMQTENGDPRRKARDIFPQVVIHDEFMRRVEGDELWSLVDPYEIRTKLGIELAELWGEEFEEAYEKIEDAIAREELTLWREVRAKELLKQIMKVRLETGLPYILFKDEVNRRNPNNHIGQIPCGNLCQESYSNVAPNMFAHTCNLVSLNLANINREELDYFCELSVRLLDNSIDITTAPIKESTNHNTMYRTIGIGIIGLADWCAKNNLKYSHSIYEIEGLHEDIAFYSIRASHHLAKERGAYPCFSGSQWSQGRLLGRSLQEIAVYSQNFPRWSTLAKAIEEEGIRNSQILAIAPNTGSALIQGCTPSILPTFSRLHYEARAKGSIPVCPQFIKNKFWFYEENKELDQQVIVDTVAAIQRWVDTGISMEWVVNPNIGVSPKQIYEWMLSAWKQGVKALYYLRSLQKETKENCDACAN</sequence>
<accession>A0A433N1K9</accession>
<dbReference type="EMBL" id="RSCJ01000027">
    <property type="protein sequence ID" value="RUR74900.1"/>
    <property type="molecule type" value="Genomic_DNA"/>
</dbReference>
<evidence type="ECO:0000256" key="8">
    <source>
        <dbReference type="ARBA" id="ARBA00047754"/>
    </source>
</evidence>
<dbReference type="PROSITE" id="PS00089">
    <property type="entry name" value="RIBORED_LARGE"/>
    <property type="match status" value="1"/>
</dbReference>
<evidence type="ECO:0000256" key="6">
    <source>
        <dbReference type="ARBA" id="ARBA00023002"/>
    </source>
</evidence>
<evidence type="ECO:0000256" key="2">
    <source>
        <dbReference type="ARBA" id="ARBA00012274"/>
    </source>
</evidence>
<evidence type="ECO:0000256" key="10">
    <source>
        <dbReference type="RuleBase" id="RU003410"/>
    </source>
</evidence>
<gene>
    <name evidence="12" type="ORF">PCC6912_50780</name>
</gene>
<evidence type="ECO:0000256" key="1">
    <source>
        <dbReference type="ARBA" id="ARBA00010406"/>
    </source>
</evidence>
<dbReference type="Pfam" id="PF00317">
    <property type="entry name" value="Ribonuc_red_lgN"/>
    <property type="match status" value="1"/>
</dbReference>
<keyword evidence="5 9" id="KW-0067">ATP-binding</keyword>
<evidence type="ECO:0000256" key="9">
    <source>
        <dbReference type="PROSITE-ProRule" id="PRU00492"/>
    </source>
</evidence>
<dbReference type="InterPro" id="IPR005144">
    <property type="entry name" value="ATP-cone_dom"/>
</dbReference>
<dbReference type="InterPro" id="IPR013509">
    <property type="entry name" value="RNR_lsu_N"/>
</dbReference>
<dbReference type="InterPro" id="IPR039718">
    <property type="entry name" value="Rrm1"/>
</dbReference>
<feature type="domain" description="ATP-cone" evidence="11">
    <location>
        <begin position="7"/>
        <end position="96"/>
    </location>
</feature>
<dbReference type="STRING" id="211165.GCA_000317285_01824"/>
<dbReference type="Pfam" id="PF03477">
    <property type="entry name" value="ATP-cone"/>
    <property type="match status" value="1"/>
</dbReference>
<dbReference type="InterPro" id="IPR008926">
    <property type="entry name" value="RNR_R1-su_N"/>
</dbReference>
<keyword evidence="3" id="KW-0021">Allosteric enzyme</keyword>
<dbReference type="GO" id="GO:0004748">
    <property type="term" value="F:ribonucleoside-diphosphate reductase activity, thioredoxin disulfide as acceptor"/>
    <property type="evidence" value="ECO:0007669"/>
    <property type="project" value="UniProtKB-EC"/>
</dbReference>
<reference evidence="12 13" key="1">
    <citation type="journal article" date="2019" name="Genome Biol. Evol.">
        <title>Day and night: Metabolic profiles and evolutionary relationships of six axenic non-marine cyanobacteria.</title>
        <authorList>
            <person name="Will S.E."/>
            <person name="Henke P."/>
            <person name="Boedeker C."/>
            <person name="Huang S."/>
            <person name="Brinkmann H."/>
            <person name="Rohde M."/>
            <person name="Jarek M."/>
            <person name="Friedl T."/>
            <person name="Seufert S."/>
            <person name="Schumacher M."/>
            <person name="Overmann J."/>
            <person name="Neumann-Schaal M."/>
            <person name="Petersen J."/>
        </authorList>
    </citation>
    <scope>NUCLEOTIDE SEQUENCE [LARGE SCALE GENOMIC DNA]</scope>
    <source>
        <strain evidence="12 13">PCC 6912</strain>
    </source>
</reference>
<proteinExistence type="inferred from homology"/>
<dbReference type="UniPathway" id="UPA00326"/>
<dbReference type="PROSITE" id="PS51161">
    <property type="entry name" value="ATP_CONE"/>
    <property type="match status" value="1"/>
</dbReference>
<evidence type="ECO:0000259" key="11">
    <source>
        <dbReference type="PROSITE" id="PS51161"/>
    </source>
</evidence>
<protein>
    <recommendedName>
        <fullName evidence="2 10">Ribonucleoside-diphosphate reductase</fullName>
        <ecNumber evidence="2 10">1.17.4.1</ecNumber>
    </recommendedName>
</protein>
<dbReference type="NCBIfam" id="TIGR02506">
    <property type="entry name" value="NrdE_NrdA"/>
    <property type="match status" value="1"/>
</dbReference>
<dbReference type="InterPro" id="IPR013346">
    <property type="entry name" value="NrdE_NrdA_C"/>
</dbReference>
<comment type="similarity">
    <text evidence="1 10">Belongs to the ribonucleoside diphosphate reductase large chain family.</text>
</comment>
<dbReference type="GO" id="GO:0009263">
    <property type="term" value="P:deoxyribonucleotide biosynthetic process"/>
    <property type="evidence" value="ECO:0007669"/>
    <property type="project" value="UniProtKB-KW"/>
</dbReference>
<evidence type="ECO:0000256" key="7">
    <source>
        <dbReference type="ARBA" id="ARBA00023116"/>
    </source>
</evidence>
<keyword evidence="6 10" id="KW-0560">Oxidoreductase</keyword>
<dbReference type="AlphaFoldDB" id="A0A433N1K9"/>
<keyword evidence="7 10" id="KW-0215">Deoxyribonucleotide synthesis</keyword>
<evidence type="ECO:0000313" key="12">
    <source>
        <dbReference type="EMBL" id="RUR74900.1"/>
    </source>
</evidence>
<evidence type="ECO:0000256" key="4">
    <source>
        <dbReference type="ARBA" id="ARBA00022741"/>
    </source>
</evidence>
<evidence type="ECO:0000313" key="13">
    <source>
        <dbReference type="Proteomes" id="UP000268857"/>
    </source>
</evidence>
<dbReference type="PANTHER" id="PTHR11573:SF6">
    <property type="entry name" value="RIBONUCLEOSIDE-DIPHOSPHATE REDUCTASE LARGE SUBUNIT"/>
    <property type="match status" value="1"/>
</dbReference>
<keyword evidence="13" id="KW-1185">Reference proteome</keyword>
<dbReference type="Gene3D" id="3.20.70.20">
    <property type="match status" value="1"/>
</dbReference>
<dbReference type="GO" id="GO:0005971">
    <property type="term" value="C:ribonucleoside-diphosphate reductase complex"/>
    <property type="evidence" value="ECO:0007669"/>
    <property type="project" value="TreeGrafter"/>
</dbReference>